<protein>
    <submittedName>
        <fullName evidence="1">GTA protein ORFG06</fullName>
    </submittedName>
</protein>
<dbReference type="InterPro" id="IPR011738">
    <property type="entry name" value="Phage_CHP"/>
</dbReference>
<sequence length="155" mass="16371">MNLVELTEVPDAALPVARLREHLRLGTGFPDDSLQDALLAGFLRAALAAIEGRTGKALLSRSFLLTLSAWRSPERQPLPAAPVSAVLSVTLTDATGTATDLLPAVRLEDDATRPCLLPLGACLPAIPQNGTARVTFTAGYGPAWEDLPPPTSRRP</sequence>
<reference evidence="1 2" key="1">
    <citation type="submission" date="2013-02" db="EMBL/GenBank/DDBJ databases">
        <authorList>
            <person name="Fiebig A."/>
            <person name="Goeker M."/>
            <person name="Klenk H.-P.P."/>
        </authorList>
    </citation>
    <scope>NUCLEOTIDE SEQUENCE [LARGE SCALE GENOMIC DNA]</scope>
    <source>
        <strain evidence="1 2">DSM 19309</strain>
    </source>
</reference>
<organism evidence="1 2">
    <name type="scientific">Rubellimicrobium mesophilum DSM 19309</name>
    <dbReference type="NCBI Taxonomy" id="442562"/>
    <lineage>
        <taxon>Bacteria</taxon>
        <taxon>Pseudomonadati</taxon>
        <taxon>Pseudomonadota</taxon>
        <taxon>Alphaproteobacteria</taxon>
        <taxon>Rhodobacterales</taxon>
        <taxon>Roseobacteraceae</taxon>
        <taxon>Rubellimicrobium</taxon>
    </lineage>
</organism>
<evidence type="ECO:0000313" key="1">
    <source>
        <dbReference type="EMBL" id="EYD77100.1"/>
    </source>
</evidence>
<dbReference type="NCBIfam" id="TIGR02215">
    <property type="entry name" value="phage_chp_gp8"/>
    <property type="match status" value="1"/>
</dbReference>
<dbReference type="CDD" id="cd08054">
    <property type="entry name" value="gp6"/>
    <property type="match status" value="1"/>
</dbReference>
<accession>A0A017HS13</accession>
<dbReference type="AlphaFoldDB" id="A0A017HS13"/>
<dbReference type="PATRIC" id="fig|442562.3.peg.1348"/>
<proteinExistence type="predicted"/>
<name>A0A017HS13_9RHOB</name>
<dbReference type="Proteomes" id="UP000019666">
    <property type="component" value="Unassembled WGS sequence"/>
</dbReference>
<dbReference type="HOGENOM" id="CLU_085951_0_0_5"/>
<keyword evidence="2" id="KW-1185">Reference proteome</keyword>
<dbReference type="EMBL" id="AOSK01000036">
    <property type="protein sequence ID" value="EYD77100.1"/>
    <property type="molecule type" value="Genomic_DNA"/>
</dbReference>
<comment type="caution">
    <text evidence="1">The sequence shown here is derived from an EMBL/GenBank/DDBJ whole genome shotgun (WGS) entry which is preliminary data.</text>
</comment>
<dbReference type="STRING" id="442562.Rumeso_01359"/>
<gene>
    <name evidence="1" type="ORF">Rumeso_01359</name>
</gene>
<evidence type="ECO:0000313" key="2">
    <source>
        <dbReference type="Proteomes" id="UP000019666"/>
    </source>
</evidence>
<dbReference type="RefSeq" id="WP_245639200.1">
    <property type="nucleotide sequence ID" value="NZ_KK088562.1"/>
</dbReference>